<evidence type="ECO:0000256" key="7">
    <source>
        <dbReference type="SAM" id="Phobius"/>
    </source>
</evidence>
<feature type="transmembrane region" description="Helical" evidence="7">
    <location>
        <begin position="40"/>
        <end position="60"/>
    </location>
</feature>
<dbReference type="AlphaFoldDB" id="A0A1G6YP97"/>
<evidence type="ECO:0000313" key="9">
    <source>
        <dbReference type="Proteomes" id="UP000198757"/>
    </source>
</evidence>
<accession>A0A1G6YP97</accession>
<dbReference type="RefSeq" id="WP_090392223.1">
    <property type="nucleotide sequence ID" value="NZ_FMZO01000016.1"/>
</dbReference>
<keyword evidence="9" id="KW-1185">Reference proteome</keyword>
<proteinExistence type="predicted"/>
<dbReference type="STRING" id="1285928.SAMN04487894_11628"/>
<dbReference type="Pfam" id="PF03626">
    <property type="entry name" value="COX4_pro"/>
    <property type="match status" value="1"/>
</dbReference>
<keyword evidence="2" id="KW-1003">Cell membrane</keyword>
<keyword evidence="3 7" id="KW-0812">Transmembrane</keyword>
<evidence type="ECO:0000256" key="1">
    <source>
        <dbReference type="ARBA" id="ARBA00004651"/>
    </source>
</evidence>
<feature type="transmembrane region" description="Helical" evidence="7">
    <location>
        <begin position="66"/>
        <end position="88"/>
    </location>
</feature>
<evidence type="ECO:0000256" key="5">
    <source>
        <dbReference type="ARBA" id="ARBA00023136"/>
    </source>
</evidence>
<comment type="subcellular location">
    <subcellularLocation>
        <location evidence="1">Cell membrane</location>
        <topology evidence="1">Multi-pass membrane protein</topology>
    </subcellularLocation>
</comment>
<dbReference type="Proteomes" id="UP000198757">
    <property type="component" value="Unassembled WGS sequence"/>
</dbReference>
<keyword evidence="4 7" id="KW-1133">Transmembrane helix</keyword>
<keyword evidence="5 7" id="KW-0472">Membrane</keyword>
<evidence type="ECO:0000256" key="6">
    <source>
        <dbReference type="SAM" id="MobiDB-lite"/>
    </source>
</evidence>
<feature type="region of interest" description="Disordered" evidence="6">
    <location>
        <begin position="141"/>
        <end position="164"/>
    </location>
</feature>
<dbReference type="OrthoDB" id="981917at2"/>
<dbReference type="EMBL" id="FMZO01000016">
    <property type="protein sequence ID" value="SDD91497.1"/>
    <property type="molecule type" value="Genomic_DNA"/>
</dbReference>
<evidence type="ECO:0000256" key="2">
    <source>
        <dbReference type="ARBA" id="ARBA00022475"/>
    </source>
</evidence>
<reference evidence="9" key="1">
    <citation type="submission" date="2016-10" db="EMBL/GenBank/DDBJ databases">
        <authorList>
            <person name="Varghese N."/>
            <person name="Submissions S."/>
        </authorList>
    </citation>
    <scope>NUCLEOTIDE SEQUENCE [LARGE SCALE GENOMIC DNA]</scope>
    <source>
        <strain evidence="9">DSM 25811 / CCM 8410 / LMG 26954 / E90</strain>
    </source>
</reference>
<feature type="transmembrane region" description="Helical" evidence="7">
    <location>
        <begin position="100"/>
        <end position="121"/>
    </location>
</feature>
<evidence type="ECO:0000256" key="3">
    <source>
        <dbReference type="ARBA" id="ARBA00022692"/>
    </source>
</evidence>
<evidence type="ECO:0000256" key="4">
    <source>
        <dbReference type="ARBA" id="ARBA00022989"/>
    </source>
</evidence>
<sequence length="164" mass="18600">MSNHYDPTKDISPSAAYPEVSFAHHTDDSTFKKRVIRTTVILSVLTVLELALGFTIYALHKGEPSHALLLFIKGVVCILTLAKAYYIVSVFMHLGDEIRNFIMTIVVPLLLFIWFIIAFLADGHSYKTLRNQYDPYFKESTTPSGHPVIPSDVHKYNSQKGQRQ</sequence>
<organism evidence="8 9">
    <name type="scientific">Niabella drilacis (strain DSM 25811 / CCM 8410 / CCUG 62505 / LMG 26954 / E90)</name>
    <dbReference type="NCBI Taxonomy" id="1285928"/>
    <lineage>
        <taxon>Bacteria</taxon>
        <taxon>Pseudomonadati</taxon>
        <taxon>Bacteroidota</taxon>
        <taxon>Chitinophagia</taxon>
        <taxon>Chitinophagales</taxon>
        <taxon>Chitinophagaceae</taxon>
        <taxon>Niabella</taxon>
    </lineage>
</organism>
<gene>
    <name evidence="8" type="ORF">SAMN04487894_11628</name>
</gene>
<name>A0A1G6YP97_NIADE</name>
<protein>
    <submittedName>
        <fullName evidence="8">Cytochrome C oxidase subunit IV</fullName>
    </submittedName>
</protein>
<evidence type="ECO:0000313" key="8">
    <source>
        <dbReference type="EMBL" id="SDD91497.1"/>
    </source>
</evidence>
<dbReference type="GO" id="GO:0005886">
    <property type="term" value="C:plasma membrane"/>
    <property type="evidence" value="ECO:0007669"/>
    <property type="project" value="UniProtKB-SubCell"/>
</dbReference>
<dbReference type="InterPro" id="IPR005171">
    <property type="entry name" value="Cyt_c_oxidase_su4_prok"/>
</dbReference>